<name>A0ABR2UUY1_9PEZI</name>
<evidence type="ECO:0000313" key="1">
    <source>
        <dbReference type="EMBL" id="KAK9418206.1"/>
    </source>
</evidence>
<gene>
    <name evidence="1" type="ORF">SUNI508_08400</name>
</gene>
<protein>
    <submittedName>
        <fullName evidence="1">Uncharacterized protein</fullName>
    </submittedName>
</protein>
<organism evidence="1 2">
    <name type="scientific">Seiridium unicorne</name>
    <dbReference type="NCBI Taxonomy" id="138068"/>
    <lineage>
        <taxon>Eukaryota</taxon>
        <taxon>Fungi</taxon>
        <taxon>Dikarya</taxon>
        <taxon>Ascomycota</taxon>
        <taxon>Pezizomycotina</taxon>
        <taxon>Sordariomycetes</taxon>
        <taxon>Xylariomycetidae</taxon>
        <taxon>Amphisphaeriales</taxon>
        <taxon>Sporocadaceae</taxon>
        <taxon>Seiridium</taxon>
    </lineage>
</organism>
<sequence length="162" mass="19203">MASSREVLIQTHKTEAVRDMRYLLDPESDTCEVVLREMALKWWAVFLKKSNNYSKPPPRHNPEHFRHDAGQIYRHALHYLVVYADPGEGGNVGRRNFLKFTQVLMRNVPPEYLARFLYEWHTFHGSYLETYIASDPELAKAERRKEIDALKRMQILMKDTHM</sequence>
<accession>A0ABR2UUY1</accession>
<dbReference type="Proteomes" id="UP001408356">
    <property type="component" value="Unassembled WGS sequence"/>
</dbReference>
<proteinExistence type="predicted"/>
<reference evidence="1 2" key="1">
    <citation type="journal article" date="2024" name="J. Plant Pathol.">
        <title>Sequence and assembly of the genome of Seiridium unicorne, isolate CBS 538.82, causal agent of cypress canker disease.</title>
        <authorList>
            <person name="Scali E."/>
            <person name="Rocca G.D."/>
            <person name="Danti R."/>
            <person name="Garbelotto M."/>
            <person name="Barberini S."/>
            <person name="Baroncelli R."/>
            <person name="Emiliani G."/>
        </authorList>
    </citation>
    <scope>NUCLEOTIDE SEQUENCE [LARGE SCALE GENOMIC DNA]</scope>
    <source>
        <strain evidence="1 2">BM-138-508</strain>
    </source>
</reference>
<dbReference type="EMBL" id="JARVKF010000393">
    <property type="protein sequence ID" value="KAK9418206.1"/>
    <property type="molecule type" value="Genomic_DNA"/>
</dbReference>
<evidence type="ECO:0000313" key="2">
    <source>
        <dbReference type="Proteomes" id="UP001408356"/>
    </source>
</evidence>
<comment type="caution">
    <text evidence="1">The sequence shown here is derived from an EMBL/GenBank/DDBJ whole genome shotgun (WGS) entry which is preliminary data.</text>
</comment>
<keyword evidence="2" id="KW-1185">Reference proteome</keyword>